<organism evidence="3 4">
    <name type="scientific">Geotalea daltonii (strain DSM 22248 / JCM 15807 / FRC-32)</name>
    <name type="common">Geobacter daltonii</name>
    <dbReference type="NCBI Taxonomy" id="316067"/>
    <lineage>
        <taxon>Bacteria</taxon>
        <taxon>Pseudomonadati</taxon>
        <taxon>Thermodesulfobacteriota</taxon>
        <taxon>Desulfuromonadia</taxon>
        <taxon>Geobacterales</taxon>
        <taxon>Geobacteraceae</taxon>
        <taxon>Geotalea</taxon>
    </lineage>
</organism>
<feature type="region of interest" description="Disordered" evidence="1">
    <location>
        <begin position="172"/>
        <end position="202"/>
    </location>
</feature>
<dbReference type="OrthoDB" id="9814037at2"/>
<dbReference type="InterPro" id="IPR027392">
    <property type="entry name" value="TF_Znf"/>
</dbReference>
<evidence type="ECO:0000256" key="1">
    <source>
        <dbReference type="SAM" id="MobiDB-lite"/>
    </source>
</evidence>
<dbReference type="STRING" id="316067.Geob_3737"/>
<evidence type="ECO:0000259" key="2">
    <source>
        <dbReference type="Pfam" id="PF13453"/>
    </source>
</evidence>
<dbReference type="Pfam" id="PF13453">
    <property type="entry name" value="Zn_ribbon_TFIIB"/>
    <property type="match status" value="2"/>
</dbReference>
<name>B9M754_GEODF</name>
<dbReference type="AlphaFoldDB" id="B9M754"/>
<evidence type="ECO:0000313" key="4">
    <source>
        <dbReference type="Proteomes" id="UP000007721"/>
    </source>
</evidence>
<feature type="domain" description="Transcription factor zinc-finger" evidence="2">
    <location>
        <begin position="119"/>
        <end position="160"/>
    </location>
</feature>
<feature type="domain" description="Transcription factor zinc-finger" evidence="2">
    <location>
        <begin position="45"/>
        <end position="87"/>
    </location>
</feature>
<feature type="compositionally biased region" description="Basic and acidic residues" evidence="1">
    <location>
        <begin position="172"/>
        <end position="182"/>
    </location>
</feature>
<dbReference type="KEGG" id="geo:Geob_3737"/>
<protein>
    <recommendedName>
        <fullName evidence="2">Transcription factor zinc-finger domain-containing protein</fullName>
    </recommendedName>
</protein>
<sequence length="231" mass="26079">MANCSNCSAPLLSGSIKCEYCGSRNDIDLKGINYYTTNEPDSERICPRCNIRLKTIDLKVEGKFLVERCDECLGLFFDPGELEALLQATVTNVFAIDRSRLNAINATRRAENYAITYLKCPICSTMMNRVNFGAKSGVVVDICKDHGVWLDGGELRHLAEWMKAGGKLLDQERQEERKRQEAEAQLELLKQRSKSSTGGEFSEYGGFRNYDGNDTDDLFELLKKAVIFFTR</sequence>
<proteinExistence type="predicted"/>
<dbReference type="RefSeq" id="WP_012648801.1">
    <property type="nucleotide sequence ID" value="NC_011979.1"/>
</dbReference>
<dbReference type="Proteomes" id="UP000007721">
    <property type="component" value="Chromosome"/>
</dbReference>
<accession>B9M754</accession>
<reference evidence="3 4" key="1">
    <citation type="submission" date="2009-01" db="EMBL/GenBank/DDBJ databases">
        <title>Complete sequence of Geobacter sp. FRC-32.</title>
        <authorList>
            <consortium name="US DOE Joint Genome Institute"/>
            <person name="Lucas S."/>
            <person name="Copeland A."/>
            <person name="Lapidus A."/>
            <person name="Glavina del Rio T."/>
            <person name="Dalin E."/>
            <person name="Tice H."/>
            <person name="Bruce D."/>
            <person name="Goodwin L."/>
            <person name="Pitluck S."/>
            <person name="Saunders E."/>
            <person name="Brettin T."/>
            <person name="Detter J.C."/>
            <person name="Han C."/>
            <person name="Larimer F."/>
            <person name="Land M."/>
            <person name="Hauser L."/>
            <person name="Kyrpides N."/>
            <person name="Ovchinnikova G."/>
            <person name="Kostka J."/>
            <person name="Richardson P."/>
        </authorList>
    </citation>
    <scope>NUCLEOTIDE SEQUENCE [LARGE SCALE GENOMIC DNA]</scope>
    <source>
        <strain evidence="4">DSM 22248 / JCM 15807 / FRC-32</strain>
    </source>
</reference>
<evidence type="ECO:0000313" key="3">
    <source>
        <dbReference type="EMBL" id="ACM22075.1"/>
    </source>
</evidence>
<gene>
    <name evidence="3" type="ordered locus">Geob_3737</name>
</gene>
<dbReference type="eggNOG" id="COG3809">
    <property type="taxonomic scope" value="Bacteria"/>
</dbReference>
<keyword evidence="4" id="KW-1185">Reference proteome</keyword>
<dbReference type="EMBL" id="CP001390">
    <property type="protein sequence ID" value="ACM22075.1"/>
    <property type="molecule type" value="Genomic_DNA"/>
</dbReference>
<dbReference type="HOGENOM" id="CLU_100539_0_0_7"/>